<sequence>MVLRSHDAGGSLQEASSPHFFLPLHPRFTAAGTPDVIERTLHSGTGAISKSQEGSPAGIWMSPLRRLSRVTEIQAVSNKEEIELAKRRAEERPNTATLAQTLATAINSTKVKRKRTEDVPKRETLIQDCIAIPIWHDEHPWLEFLFFALYEA</sequence>
<name>A0A813BPB3_9DINO</name>
<dbReference type="AlphaFoldDB" id="A0A813BPB3"/>
<evidence type="ECO:0000313" key="1">
    <source>
        <dbReference type="EMBL" id="CAE7913876.1"/>
    </source>
</evidence>
<gene>
    <name evidence="1" type="ORF">SNEC2469_LOCUS31234</name>
</gene>
<accession>A0A813BPB3</accession>
<comment type="caution">
    <text evidence="1">The sequence shown here is derived from an EMBL/GenBank/DDBJ whole genome shotgun (WGS) entry which is preliminary data.</text>
</comment>
<reference evidence="1" key="1">
    <citation type="submission" date="2021-02" db="EMBL/GenBank/DDBJ databases">
        <authorList>
            <person name="Dougan E. K."/>
            <person name="Rhodes N."/>
            <person name="Thang M."/>
            <person name="Chan C."/>
        </authorList>
    </citation>
    <scope>NUCLEOTIDE SEQUENCE</scope>
</reference>
<dbReference type="EMBL" id="CAJNJA010075002">
    <property type="protein sequence ID" value="CAE7913876.1"/>
    <property type="molecule type" value="Genomic_DNA"/>
</dbReference>
<evidence type="ECO:0000313" key="2">
    <source>
        <dbReference type="Proteomes" id="UP000601435"/>
    </source>
</evidence>
<keyword evidence="2" id="KW-1185">Reference proteome</keyword>
<dbReference type="Proteomes" id="UP000601435">
    <property type="component" value="Unassembled WGS sequence"/>
</dbReference>
<organism evidence="1 2">
    <name type="scientific">Symbiodinium necroappetens</name>
    <dbReference type="NCBI Taxonomy" id="1628268"/>
    <lineage>
        <taxon>Eukaryota</taxon>
        <taxon>Sar</taxon>
        <taxon>Alveolata</taxon>
        <taxon>Dinophyceae</taxon>
        <taxon>Suessiales</taxon>
        <taxon>Symbiodiniaceae</taxon>
        <taxon>Symbiodinium</taxon>
    </lineage>
</organism>
<protein>
    <submittedName>
        <fullName evidence="1">Uncharacterized protein</fullName>
    </submittedName>
</protein>
<proteinExistence type="predicted"/>